<dbReference type="OrthoDB" id="2519216at2759"/>
<protein>
    <submittedName>
        <fullName evidence="3">Uncharacterized protein</fullName>
    </submittedName>
</protein>
<dbReference type="AlphaFoldDB" id="A0A9Q3C0G8"/>
<keyword evidence="4" id="KW-1185">Reference proteome</keyword>
<feature type="region of interest" description="Disordered" evidence="1">
    <location>
        <begin position="132"/>
        <end position="208"/>
    </location>
</feature>
<accession>A0A9Q3C0G8</accession>
<sequence length="489" mass="55695">MWQALLISLNLLLYHTFVAGGRPPITSKATIVPETRFDLQPCQSSQHACQSHPAPHLQELTNSIRDIETIAYHPPSVFADGIVLQGGQRPSFTRLLHAVSENASPNPQWYHYPAIPATIYPQAGHFVHDASESFRQLPSSERDEPSTQRGLGSTPPLASQDEGMNDSLSDQTISEVGREKVDEERQTAENSSRTLGAEEHEIPLEPQSKNIELPLADVQRITLYSKLQPLSIKPSETELIWIASTPAAKLGAEVRKLHLRAFMSHLAPLEVWASLARNFEAKPSQPGLIMQRLVARLWNLNAKILIRFGFAQKTHRFNNEQGFMLSWYLNLVKERHTEFDWCSPFQLVNALSGLSSKKKWLVYSKNRSASKVSEQDLDETKIVVMILGSYYKSLSSEKWNVLFLYDRRFVLMLEQIRKRLGQYNPLSRSEQKNQLQRIFPWWQAATPDLFHLKKIARLPAKAPTSYLHLIKDLSQMDLERSNLQIAPTH</sequence>
<organism evidence="3 4">
    <name type="scientific">Austropuccinia psidii MF-1</name>
    <dbReference type="NCBI Taxonomy" id="1389203"/>
    <lineage>
        <taxon>Eukaryota</taxon>
        <taxon>Fungi</taxon>
        <taxon>Dikarya</taxon>
        <taxon>Basidiomycota</taxon>
        <taxon>Pucciniomycotina</taxon>
        <taxon>Pucciniomycetes</taxon>
        <taxon>Pucciniales</taxon>
        <taxon>Sphaerophragmiaceae</taxon>
        <taxon>Austropuccinia</taxon>
    </lineage>
</organism>
<evidence type="ECO:0000256" key="2">
    <source>
        <dbReference type="SAM" id="SignalP"/>
    </source>
</evidence>
<dbReference type="Proteomes" id="UP000765509">
    <property type="component" value="Unassembled WGS sequence"/>
</dbReference>
<feature type="chain" id="PRO_5040245251" evidence="2">
    <location>
        <begin position="21"/>
        <end position="489"/>
    </location>
</feature>
<evidence type="ECO:0000256" key="1">
    <source>
        <dbReference type="SAM" id="MobiDB-lite"/>
    </source>
</evidence>
<comment type="caution">
    <text evidence="3">The sequence shown here is derived from an EMBL/GenBank/DDBJ whole genome shotgun (WGS) entry which is preliminary data.</text>
</comment>
<evidence type="ECO:0000313" key="3">
    <source>
        <dbReference type="EMBL" id="MBW0476041.1"/>
    </source>
</evidence>
<evidence type="ECO:0000313" key="4">
    <source>
        <dbReference type="Proteomes" id="UP000765509"/>
    </source>
</evidence>
<name>A0A9Q3C0G8_9BASI</name>
<feature type="signal peptide" evidence="2">
    <location>
        <begin position="1"/>
        <end position="20"/>
    </location>
</feature>
<gene>
    <name evidence="3" type="ORF">O181_015756</name>
</gene>
<reference evidence="3" key="1">
    <citation type="submission" date="2021-03" db="EMBL/GenBank/DDBJ databases">
        <title>Draft genome sequence of rust myrtle Austropuccinia psidii MF-1, a brazilian biotype.</title>
        <authorList>
            <person name="Quecine M.C."/>
            <person name="Pachon D.M.R."/>
            <person name="Bonatelli M.L."/>
            <person name="Correr F.H."/>
            <person name="Franceschini L.M."/>
            <person name="Leite T.F."/>
            <person name="Margarido G.R.A."/>
            <person name="Almeida C.A."/>
            <person name="Ferrarezi J.A."/>
            <person name="Labate C.A."/>
        </authorList>
    </citation>
    <scope>NUCLEOTIDE SEQUENCE</scope>
    <source>
        <strain evidence="3">MF-1</strain>
    </source>
</reference>
<feature type="compositionally biased region" description="Basic and acidic residues" evidence="1">
    <location>
        <begin position="176"/>
        <end position="187"/>
    </location>
</feature>
<proteinExistence type="predicted"/>
<dbReference type="EMBL" id="AVOT02004321">
    <property type="protein sequence ID" value="MBW0476041.1"/>
    <property type="molecule type" value="Genomic_DNA"/>
</dbReference>
<keyword evidence="2" id="KW-0732">Signal</keyword>